<proteinExistence type="predicted"/>
<dbReference type="AlphaFoldDB" id="A0A2N5UKY1"/>
<dbReference type="Proteomes" id="UP000235392">
    <property type="component" value="Unassembled WGS sequence"/>
</dbReference>
<name>A0A2N5UKY1_9BASI</name>
<feature type="region of interest" description="Disordered" evidence="1">
    <location>
        <begin position="34"/>
        <end position="89"/>
    </location>
</feature>
<evidence type="ECO:0000313" key="3">
    <source>
        <dbReference type="Proteomes" id="UP000235392"/>
    </source>
</evidence>
<evidence type="ECO:0000256" key="1">
    <source>
        <dbReference type="SAM" id="MobiDB-lite"/>
    </source>
</evidence>
<gene>
    <name evidence="2" type="ORF">PCASD_08973</name>
</gene>
<organism evidence="2 3">
    <name type="scientific">Puccinia coronata f. sp. avenae</name>
    <dbReference type="NCBI Taxonomy" id="200324"/>
    <lineage>
        <taxon>Eukaryota</taxon>
        <taxon>Fungi</taxon>
        <taxon>Dikarya</taxon>
        <taxon>Basidiomycota</taxon>
        <taxon>Pucciniomycotina</taxon>
        <taxon>Pucciniomycetes</taxon>
        <taxon>Pucciniales</taxon>
        <taxon>Pucciniaceae</taxon>
        <taxon>Puccinia</taxon>
    </lineage>
</organism>
<evidence type="ECO:0000313" key="2">
    <source>
        <dbReference type="EMBL" id="PLW38307.1"/>
    </source>
</evidence>
<reference evidence="2 3" key="1">
    <citation type="submission" date="2017-11" db="EMBL/GenBank/DDBJ databases">
        <title>De novo assembly and phasing of dikaryotic genomes from two isolates of Puccinia coronata f. sp. avenae, the causal agent of oat crown rust.</title>
        <authorList>
            <person name="Miller M.E."/>
            <person name="Zhang Y."/>
            <person name="Omidvar V."/>
            <person name="Sperschneider J."/>
            <person name="Schwessinger B."/>
            <person name="Raley C."/>
            <person name="Palmer J.M."/>
            <person name="Garnica D."/>
            <person name="Upadhyaya N."/>
            <person name="Rathjen J."/>
            <person name="Taylor J.M."/>
            <person name="Park R.F."/>
            <person name="Dodds P.N."/>
            <person name="Hirsch C.D."/>
            <person name="Kianian S.F."/>
            <person name="Figueroa M."/>
        </authorList>
    </citation>
    <scope>NUCLEOTIDE SEQUENCE [LARGE SCALE GENOMIC DNA]</scope>
    <source>
        <strain evidence="2">12SD80</strain>
    </source>
</reference>
<sequence length="159" mass="17648">MTILCTPPTIRLHSCGDVESLFVEPAKAVQDNYLETHDPPQSADAPLTSNQSLNVENKHHHPLTTEKRILDESDGPAPKKSKKHSDVDFNSIYRESSALAGEPSTSPTNKSVIHQKQSFSKVIVEKHGEALSPFDAHPDDLKRYAFLFITHNFHANIGI</sequence>
<accession>A0A2N5UKY1</accession>
<comment type="caution">
    <text evidence="2">The sequence shown here is derived from an EMBL/GenBank/DDBJ whole genome shotgun (WGS) entry which is preliminary data.</text>
</comment>
<protein>
    <submittedName>
        <fullName evidence="2">Uncharacterized protein</fullName>
    </submittedName>
</protein>
<dbReference type="EMBL" id="PGCI01000130">
    <property type="protein sequence ID" value="PLW38307.1"/>
    <property type="molecule type" value="Genomic_DNA"/>
</dbReference>